<accession>A0A0X3NNV4</accession>
<name>A0A0X3NNV4_SCHSO</name>
<evidence type="ECO:0000313" key="1">
    <source>
        <dbReference type="EMBL" id="JAP41519.1"/>
    </source>
</evidence>
<organism evidence="1">
    <name type="scientific">Schistocephalus solidus</name>
    <name type="common">Tapeworm</name>
    <dbReference type="NCBI Taxonomy" id="70667"/>
    <lineage>
        <taxon>Eukaryota</taxon>
        <taxon>Metazoa</taxon>
        <taxon>Spiralia</taxon>
        <taxon>Lophotrochozoa</taxon>
        <taxon>Platyhelminthes</taxon>
        <taxon>Cestoda</taxon>
        <taxon>Eucestoda</taxon>
        <taxon>Diphyllobothriidea</taxon>
        <taxon>Diphyllobothriidae</taxon>
        <taxon>Schistocephalus</taxon>
    </lineage>
</organism>
<gene>
    <name evidence="1" type="ORF">TR147517</name>
</gene>
<dbReference type="AlphaFoldDB" id="A0A0X3NNV4"/>
<proteinExistence type="predicted"/>
<protein>
    <submittedName>
        <fullName evidence="1">Uncharacterized protein</fullName>
    </submittedName>
</protein>
<sequence>MYTLCCANELGRLYPQTSTTNSGFTKENPANSVCVRFMMKSLSVGVNSVDISVKAGSKLLISRFSTTGGRNGGCTAFDSISSQFILRKKTWSRISRLPAGLQPSREVGSLLSNPLQMLKASFDRFRGYVGVISRIDWKSSSSSSPLNGG</sequence>
<reference evidence="1" key="1">
    <citation type="submission" date="2016-01" db="EMBL/GenBank/DDBJ databases">
        <title>Reference transcriptome for the parasite Schistocephalus solidus: insights into the molecular evolution of parasitism.</title>
        <authorList>
            <person name="Hebert F.O."/>
            <person name="Grambauer S."/>
            <person name="Barber I."/>
            <person name="Landry C.R."/>
            <person name="Aubin-Horth N."/>
        </authorList>
    </citation>
    <scope>NUCLEOTIDE SEQUENCE</scope>
</reference>
<dbReference type="EMBL" id="GEEE01021706">
    <property type="protein sequence ID" value="JAP41519.1"/>
    <property type="molecule type" value="Transcribed_RNA"/>
</dbReference>